<accession>A0ABW9Z1F0</accession>
<dbReference type="Gene3D" id="3.40.50.2300">
    <property type="match status" value="1"/>
</dbReference>
<dbReference type="PANTHER" id="PTHR44591">
    <property type="entry name" value="STRESS RESPONSE REGULATOR PROTEIN 1"/>
    <property type="match status" value="1"/>
</dbReference>
<proteinExistence type="predicted"/>
<dbReference type="InterPro" id="IPR050595">
    <property type="entry name" value="Bact_response_regulator"/>
</dbReference>
<protein>
    <submittedName>
        <fullName evidence="4">Response regulator</fullName>
    </submittedName>
</protein>
<dbReference type="PANTHER" id="PTHR44591:SF24">
    <property type="entry name" value="PROTEIN-GLUTAMATE METHYLESTERASE_PROTEIN-GLUTAMINE GLUTAMINASE 1"/>
    <property type="match status" value="1"/>
</dbReference>
<evidence type="ECO:0000313" key="5">
    <source>
        <dbReference type="Proteomes" id="UP000818323"/>
    </source>
</evidence>
<keyword evidence="5" id="KW-1185">Reference proteome</keyword>
<dbReference type="Proteomes" id="UP000818323">
    <property type="component" value="Unassembled WGS sequence"/>
</dbReference>
<feature type="modified residue" description="4-aspartylphosphate" evidence="2">
    <location>
        <position position="63"/>
    </location>
</feature>
<dbReference type="InterPro" id="IPR011006">
    <property type="entry name" value="CheY-like_superfamily"/>
</dbReference>
<reference evidence="4 5" key="1">
    <citation type="submission" date="2020-01" db="EMBL/GenBank/DDBJ databases">
        <title>Microvirga sp. nov., an arsenate reduction bacterium isolated from Tibet hotspring sediments.</title>
        <authorList>
            <person name="Yuan C.-G."/>
        </authorList>
    </citation>
    <scope>NUCLEOTIDE SEQUENCE [LARGE SCALE GENOMIC DNA]</scope>
    <source>
        <strain evidence="4 5">SYSU G3D203</strain>
    </source>
</reference>
<evidence type="ECO:0000256" key="2">
    <source>
        <dbReference type="PROSITE-ProRule" id="PRU00169"/>
    </source>
</evidence>
<organism evidence="4 5">
    <name type="scientific">Microvirga arsenatis</name>
    <dbReference type="NCBI Taxonomy" id="2692265"/>
    <lineage>
        <taxon>Bacteria</taxon>
        <taxon>Pseudomonadati</taxon>
        <taxon>Pseudomonadota</taxon>
        <taxon>Alphaproteobacteria</taxon>
        <taxon>Hyphomicrobiales</taxon>
        <taxon>Methylobacteriaceae</taxon>
        <taxon>Microvirga</taxon>
    </lineage>
</organism>
<gene>
    <name evidence="4" type="ORF">GR303_14360</name>
</gene>
<feature type="domain" description="Response regulatory" evidence="3">
    <location>
        <begin position="13"/>
        <end position="127"/>
    </location>
</feature>
<keyword evidence="1 2" id="KW-0597">Phosphoprotein</keyword>
<evidence type="ECO:0000256" key="1">
    <source>
        <dbReference type="ARBA" id="ARBA00022553"/>
    </source>
</evidence>
<dbReference type="EMBL" id="JAAAXJ010000007">
    <property type="protein sequence ID" value="NBJ25540.1"/>
    <property type="molecule type" value="Genomic_DNA"/>
</dbReference>
<dbReference type="RefSeq" id="WP_161722937.1">
    <property type="nucleotide sequence ID" value="NZ_JAAAXI010000006.1"/>
</dbReference>
<comment type="caution">
    <text evidence="4">The sequence shown here is derived from an EMBL/GenBank/DDBJ whole genome shotgun (WGS) entry which is preliminary data.</text>
</comment>
<evidence type="ECO:0000313" key="4">
    <source>
        <dbReference type="EMBL" id="NBJ25540.1"/>
    </source>
</evidence>
<dbReference type="Pfam" id="PF00072">
    <property type="entry name" value="Response_reg"/>
    <property type="match status" value="1"/>
</dbReference>
<sequence length="146" mass="15652">MPDQRSTLSERLRVLIVEDETLVADYIADVVEEAGHEVAGFAATGEKALEALARDRVDLAILDIKLKGSMTGIDVAHAARDRAIPYLFISGSGEALTRQAAEATGPLAFLQKPFNQEELVSVLRTTAEREATSARAFAPDAKGQEG</sequence>
<evidence type="ECO:0000259" key="3">
    <source>
        <dbReference type="PROSITE" id="PS50110"/>
    </source>
</evidence>
<dbReference type="PROSITE" id="PS50110">
    <property type="entry name" value="RESPONSE_REGULATORY"/>
    <property type="match status" value="1"/>
</dbReference>
<dbReference type="SMART" id="SM00448">
    <property type="entry name" value="REC"/>
    <property type="match status" value="1"/>
</dbReference>
<name>A0ABW9Z1F0_9HYPH</name>
<dbReference type="InterPro" id="IPR001789">
    <property type="entry name" value="Sig_transdc_resp-reg_receiver"/>
</dbReference>
<dbReference type="SUPFAM" id="SSF52172">
    <property type="entry name" value="CheY-like"/>
    <property type="match status" value="1"/>
</dbReference>